<name>A0ABX1SYW9_9BIFI</name>
<reference evidence="1 2" key="1">
    <citation type="submission" date="2020-02" db="EMBL/GenBank/DDBJ databases">
        <title>Characterization of phylogenetic diversity of novel bifidobacterial species isolated in Czech ZOOs.</title>
        <authorList>
            <person name="Lugli G.A."/>
            <person name="Vera N.B."/>
            <person name="Ventura M."/>
        </authorList>
    </citation>
    <scope>NUCLEOTIDE SEQUENCE [LARGE SCALE GENOMIC DNA]</scope>
    <source>
        <strain evidence="1 2">DSM 109963</strain>
    </source>
</reference>
<sequence length="226" mass="26319">MAKTVIYTDFDGVINAFMQDKILRRGGQGNLGWLKPEDPRRILYDTSNAFLLNKTKRLMLPGFHRKLRIRWSEELAGLMYRAAVEGRAELNWLSTWQPFTAYLNEEFGWDAAVVETVCWYDPETGEGRLTGKRTTVRRRIEAERRVADSQPIVWIDDEECYDQSRIELESLLPAAPLLMVRPDERIGISRRQWELIDRFIADPADFPPVTLDEEPTIHEHQGHIGY</sequence>
<dbReference type="Proteomes" id="UP000553756">
    <property type="component" value="Unassembled WGS sequence"/>
</dbReference>
<accession>A0ABX1SYW9</accession>
<dbReference type="EMBL" id="JAAIIJ010000020">
    <property type="protein sequence ID" value="NMN02382.1"/>
    <property type="molecule type" value="Genomic_DNA"/>
</dbReference>
<proteinExistence type="predicted"/>
<evidence type="ECO:0000313" key="2">
    <source>
        <dbReference type="Proteomes" id="UP000553756"/>
    </source>
</evidence>
<protein>
    <submittedName>
        <fullName evidence="1">Uncharacterized protein</fullName>
    </submittedName>
</protein>
<keyword evidence="2" id="KW-1185">Reference proteome</keyword>
<evidence type="ECO:0000313" key="1">
    <source>
        <dbReference type="EMBL" id="NMN02382.1"/>
    </source>
</evidence>
<organism evidence="1 2">
    <name type="scientific">Bifidobacterium panos</name>
    <dbReference type="NCBI Taxonomy" id="2675321"/>
    <lineage>
        <taxon>Bacteria</taxon>
        <taxon>Bacillati</taxon>
        <taxon>Actinomycetota</taxon>
        <taxon>Actinomycetes</taxon>
        <taxon>Bifidobacteriales</taxon>
        <taxon>Bifidobacteriaceae</taxon>
        <taxon>Bifidobacterium</taxon>
    </lineage>
</organism>
<dbReference type="RefSeq" id="WP_172145686.1">
    <property type="nucleotide sequence ID" value="NZ_JAAIIJ010000020.1"/>
</dbReference>
<comment type="caution">
    <text evidence="1">The sequence shown here is derived from an EMBL/GenBank/DDBJ whole genome shotgun (WGS) entry which is preliminary data.</text>
</comment>
<gene>
    <name evidence="1" type="ORF">G1C94_1004</name>
</gene>